<dbReference type="Gene3D" id="2.60.40.150">
    <property type="entry name" value="C2 domain"/>
    <property type="match status" value="1"/>
</dbReference>
<organism evidence="7 8">
    <name type="scientific">Thraustotheca clavata</name>
    <dbReference type="NCBI Taxonomy" id="74557"/>
    <lineage>
        <taxon>Eukaryota</taxon>
        <taxon>Sar</taxon>
        <taxon>Stramenopiles</taxon>
        <taxon>Oomycota</taxon>
        <taxon>Saprolegniomycetes</taxon>
        <taxon>Saprolegniales</taxon>
        <taxon>Achlyaceae</taxon>
        <taxon>Thraustotheca</taxon>
    </lineage>
</organism>
<comment type="subcellular location">
    <subcellularLocation>
        <location evidence="1">Cell projection</location>
    </subcellularLocation>
</comment>
<dbReference type="InterPro" id="IPR000008">
    <property type="entry name" value="C2_dom"/>
</dbReference>
<dbReference type="CDD" id="cd00030">
    <property type="entry name" value="C2"/>
    <property type="match status" value="1"/>
</dbReference>
<evidence type="ECO:0000256" key="2">
    <source>
        <dbReference type="ARBA" id="ARBA00022614"/>
    </source>
</evidence>
<feature type="coiled-coil region" evidence="5">
    <location>
        <begin position="231"/>
        <end position="265"/>
    </location>
</feature>
<evidence type="ECO:0000313" key="8">
    <source>
        <dbReference type="Proteomes" id="UP000243217"/>
    </source>
</evidence>
<evidence type="ECO:0000313" key="7">
    <source>
        <dbReference type="EMBL" id="OQR92425.1"/>
    </source>
</evidence>
<dbReference type="Gene3D" id="3.80.10.10">
    <property type="entry name" value="Ribonuclease Inhibitor"/>
    <property type="match status" value="1"/>
</dbReference>
<dbReference type="CDD" id="cd22958">
    <property type="entry name" value="DD_DPY30_SDC1-like"/>
    <property type="match status" value="1"/>
</dbReference>
<accession>A0A1V9Z337</accession>
<name>A0A1V9Z337_9STRA</name>
<dbReference type="EMBL" id="JNBS01002329">
    <property type="protein sequence ID" value="OQR92425.1"/>
    <property type="molecule type" value="Genomic_DNA"/>
</dbReference>
<evidence type="ECO:0000256" key="3">
    <source>
        <dbReference type="ARBA" id="ARBA00022737"/>
    </source>
</evidence>
<sequence length="1192" mass="137595">MDNGPTITRRASRGLSIEIPSSMQNPSRIPFRKSIEKSPCFERIIQEQICGNEIPTSITTIVLELPPGQSPRKGFKKVKSIENLRCFTNLLHLNLSGHGLVSMDGLDAFEQLISLNLARNSIKALKLPRLACLEILDVSGNFITQIPKALGQLLRLQYLDISGNSLAILQQIEYLIPLRNLNTASFSVNPMAQLQSYREFTVFTLSSLETLDNISISTDEREKSRKRFGGTLELEEQLQEVDRKHQEDQLELQSLQEKLEAENLVLKHELQLKSTLLSNKSKEWSAATEQLLQLQQELAMVNIDKRNSDGLRQLQIKCSPKKQNNMPEVDAERLTEKEKIANNIGRDFNRDYLLEKIISLQESEESMAQETRTLEEAMVTIRNEIVAVDQEISAVKESLLKEQEEQRYHAQNKTPPQSPKYYFDDGTARANELKAQIKLATSEAQEIERRLVLKTKDMLQADLKYSKHAMVDKNFVLFDKEISALTFKLQQITTQKAEWVDELQKLECLPQASVLRLKEEEEGYSSQLSPRMALRETFRKCIPDTTAKETQFEIQPLERMLVSERLSTLHKLQQKRFELCDLLLGYETQWEVLQEERKAIAAELHNVQHNILPFCSEKTYETLNEALSPRQNGNSDSVADEASDLYQRLKQEVLEHVQQLLGRPAQAPPVYHLSPPTSPVHIVLETIDNQVQSPSKVDVTFTYQSKFQISSTSQLQSPTFAQLNGRSQLTLDENTKLLLACKKLQLAERQCPIETATQMDIDPMTKRLKSKLEVTLISATNLPCTRRLSASCDPYVLLHIEESGNWERNHPTKAFRSNTRPNTLFPVWEEDFVFQQIESMSARLCITLMDDKKASDRHDVLGEVKIELRNLWEQKRVLRWYPILLKYKTREAAHIRLQLRFLYNRVDRLRRLVDRLVTDYILRRKQLPTFICRVNDNSRPISPSPHTTAYVIPVSPEHKQYISPISPRHKTKHYGFPSRTPVQSVSNQWETYREIFAARKKHVYVAPRRIDGCFDHDSIYRPNDTKKKLPHSPCKQQSSSANLKIFKYSKRKSRDNADRLPERYLGLPTGPSEHLKRVFRFSLKYAVIPMAISEEDLSNAFLRSLLKVSGDNSDQQEQEFLVRELMPCLIPALKSLLRAEDDAYLRKEKGEKVLPIKPLDYLAKYLYRHNPRYTTPSEETLMLNRLGQKLTQ</sequence>
<dbReference type="PANTHER" id="PTHR45973:SF9">
    <property type="entry name" value="LEUCINE-RICH REPEAT-CONTAINING PROTEIN 46"/>
    <property type="match status" value="1"/>
</dbReference>
<dbReference type="Pfam" id="PF14580">
    <property type="entry name" value="LRR_9"/>
    <property type="match status" value="1"/>
</dbReference>
<dbReference type="SUPFAM" id="SSF49562">
    <property type="entry name" value="C2 domain (Calcium/lipid-binding domain, CaLB)"/>
    <property type="match status" value="1"/>
</dbReference>
<dbReference type="STRING" id="74557.A0A1V9Z337"/>
<dbReference type="Pfam" id="PF00168">
    <property type="entry name" value="C2"/>
    <property type="match status" value="1"/>
</dbReference>
<keyword evidence="5" id="KW-0175">Coiled coil</keyword>
<reference evidence="7 8" key="1">
    <citation type="journal article" date="2014" name="Genome Biol. Evol.">
        <title>The secreted proteins of Achlya hypogyna and Thraustotheca clavata identify the ancestral oomycete secretome and reveal gene acquisitions by horizontal gene transfer.</title>
        <authorList>
            <person name="Misner I."/>
            <person name="Blouin N."/>
            <person name="Leonard G."/>
            <person name="Richards T.A."/>
            <person name="Lane C.E."/>
        </authorList>
    </citation>
    <scope>NUCLEOTIDE SEQUENCE [LARGE SCALE GENOMIC DNA]</scope>
    <source>
        <strain evidence="7 8">ATCC 34112</strain>
    </source>
</reference>
<dbReference type="InterPro" id="IPR032675">
    <property type="entry name" value="LRR_dom_sf"/>
</dbReference>
<dbReference type="Gene3D" id="1.20.890.10">
    <property type="entry name" value="cAMP-dependent protein kinase regulatory subunit, dimerization-anchoring domain"/>
    <property type="match status" value="1"/>
</dbReference>
<keyword evidence="2" id="KW-0433">Leucine-rich repeat</keyword>
<keyword evidence="3" id="KW-0677">Repeat</keyword>
<evidence type="ECO:0000256" key="5">
    <source>
        <dbReference type="SAM" id="Coils"/>
    </source>
</evidence>
<protein>
    <recommendedName>
        <fullName evidence="6">C2 domain-containing protein</fullName>
    </recommendedName>
</protein>
<dbReference type="OrthoDB" id="419768at2759"/>
<evidence type="ECO:0000256" key="1">
    <source>
        <dbReference type="ARBA" id="ARBA00004316"/>
    </source>
</evidence>
<dbReference type="PROSITE" id="PS50004">
    <property type="entry name" value="C2"/>
    <property type="match status" value="1"/>
</dbReference>
<dbReference type="InterPro" id="IPR050576">
    <property type="entry name" value="Cilia_flagella_integrity"/>
</dbReference>
<keyword evidence="8" id="KW-1185">Reference proteome</keyword>
<gene>
    <name evidence="7" type="ORF">THRCLA_08711</name>
</gene>
<dbReference type="SUPFAM" id="SSF52075">
    <property type="entry name" value="Outer arm dynein light chain 1"/>
    <property type="match status" value="1"/>
</dbReference>
<dbReference type="Proteomes" id="UP000243217">
    <property type="component" value="Unassembled WGS sequence"/>
</dbReference>
<feature type="domain" description="C2" evidence="6">
    <location>
        <begin position="753"/>
        <end position="881"/>
    </location>
</feature>
<dbReference type="PANTHER" id="PTHR45973">
    <property type="entry name" value="PROTEIN PHOSPHATASE 1 REGULATORY SUBUNIT SDS22-RELATED"/>
    <property type="match status" value="1"/>
</dbReference>
<dbReference type="InterPro" id="IPR035892">
    <property type="entry name" value="C2_domain_sf"/>
</dbReference>
<proteinExistence type="predicted"/>
<evidence type="ECO:0000259" key="6">
    <source>
        <dbReference type="PROSITE" id="PS50004"/>
    </source>
</evidence>
<evidence type="ECO:0000256" key="4">
    <source>
        <dbReference type="ARBA" id="ARBA00023273"/>
    </source>
</evidence>
<keyword evidence="4" id="KW-0966">Cell projection</keyword>
<comment type="caution">
    <text evidence="7">The sequence shown here is derived from an EMBL/GenBank/DDBJ whole genome shotgun (WGS) entry which is preliminary data.</text>
</comment>
<dbReference type="AlphaFoldDB" id="A0A1V9Z337"/>
<dbReference type="SMART" id="SM00239">
    <property type="entry name" value="C2"/>
    <property type="match status" value="1"/>
</dbReference>